<dbReference type="EMBL" id="RJJQ01000002">
    <property type="protein sequence ID" value="RNI24849.1"/>
    <property type="molecule type" value="Genomic_DNA"/>
</dbReference>
<sequence>MRSDCPDGSCRDEVLAVEAEERDRRNAELEEARAAQRAAVAEQHPWAYDETAAYYGRPR</sequence>
<protein>
    <submittedName>
        <fullName evidence="1">Uncharacterized protein</fullName>
    </submittedName>
</protein>
<evidence type="ECO:0000313" key="1">
    <source>
        <dbReference type="EMBL" id="RNI24849.1"/>
    </source>
</evidence>
<evidence type="ECO:0000313" key="2">
    <source>
        <dbReference type="Proteomes" id="UP000271678"/>
    </source>
</evidence>
<reference evidence="1 2" key="1">
    <citation type="submission" date="2018-11" db="EMBL/GenBank/DDBJ databases">
        <title>Draft genome of Simplicispira Flexivirga sp. BO-16.</title>
        <authorList>
            <person name="Im W.T."/>
        </authorList>
    </citation>
    <scope>NUCLEOTIDE SEQUENCE [LARGE SCALE GENOMIC DNA]</scope>
    <source>
        <strain evidence="1 2">BO-16</strain>
    </source>
</reference>
<dbReference type="Proteomes" id="UP000271678">
    <property type="component" value="Unassembled WGS sequence"/>
</dbReference>
<name>A0A3M9MH18_9MICO</name>
<gene>
    <name evidence="1" type="ORF">EFY87_03945</name>
</gene>
<proteinExistence type="predicted"/>
<dbReference type="RefSeq" id="WP_148043244.1">
    <property type="nucleotide sequence ID" value="NZ_RJJQ01000002.1"/>
</dbReference>
<accession>A0A3M9MH18</accession>
<organism evidence="1 2">
    <name type="scientific">Flexivirga caeni</name>
    <dbReference type="NCBI Taxonomy" id="2294115"/>
    <lineage>
        <taxon>Bacteria</taxon>
        <taxon>Bacillati</taxon>
        <taxon>Actinomycetota</taxon>
        <taxon>Actinomycetes</taxon>
        <taxon>Micrococcales</taxon>
        <taxon>Dermacoccaceae</taxon>
        <taxon>Flexivirga</taxon>
    </lineage>
</organism>
<dbReference type="AlphaFoldDB" id="A0A3M9MH18"/>
<comment type="caution">
    <text evidence="1">The sequence shown here is derived from an EMBL/GenBank/DDBJ whole genome shotgun (WGS) entry which is preliminary data.</text>
</comment>
<keyword evidence="2" id="KW-1185">Reference proteome</keyword>